<protein>
    <submittedName>
        <fullName evidence="1">Uncharacterized protein</fullName>
    </submittedName>
</protein>
<accession>A0ACC0ADM8</accession>
<reference evidence="2" key="1">
    <citation type="journal article" date="2023" name="Nat. Plants">
        <title>Single-cell RNA sequencing provides a high-resolution roadmap for understanding the multicellular compartmentation of specialized metabolism.</title>
        <authorList>
            <person name="Sun S."/>
            <person name="Shen X."/>
            <person name="Li Y."/>
            <person name="Li Y."/>
            <person name="Wang S."/>
            <person name="Li R."/>
            <person name="Zhang H."/>
            <person name="Shen G."/>
            <person name="Guo B."/>
            <person name="Wei J."/>
            <person name="Xu J."/>
            <person name="St-Pierre B."/>
            <person name="Chen S."/>
            <person name="Sun C."/>
        </authorList>
    </citation>
    <scope>NUCLEOTIDE SEQUENCE [LARGE SCALE GENOMIC DNA]</scope>
</reference>
<evidence type="ECO:0000313" key="2">
    <source>
        <dbReference type="Proteomes" id="UP001060085"/>
    </source>
</evidence>
<evidence type="ECO:0000313" key="1">
    <source>
        <dbReference type="EMBL" id="KAI5658914.1"/>
    </source>
</evidence>
<organism evidence="1 2">
    <name type="scientific">Catharanthus roseus</name>
    <name type="common">Madagascar periwinkle</name>
    <name type="synonym">Vinca rosea</name>
    <dbReference type="NCBI Taxonomy" id="4058"/>
    <lineage>
        <taxon>Eukaryota</taxon>
        <taxon>Viridiplantae</taxon>
        <taxon>Streptophyta</taxon>
        <taxon>Embryophyta</taxon>
        <taxon>Tracheophyta</taxon>
        <taxon>Spermatophyta</taxon>
        <taxon>Magnoliopsida</taxon>
        <taxon>eudicotyledons</taxon>
        <taxon>Gunneridae</taxon>
        <taxon>Pentapetalae</taxon>
        <taxon>asterids</taxon>
        <taxon>lamiids</taxon>
        <taxon>Gentianales</taxon>
        <taxon>Apocynaceae</taxon>
        <taxon>Rauvolfioideae</taxon>
        <taxon>Vinceae</taxon>
        <taxon>Catharanthinae</taxon>
        <taxon>Catharanthus</taxon>
    </lineage>
</organism>
<name>A0ACC0ADM8_CATRO</name>
<comment type="caution">
    <text evidence="1">The sequence shown here is derived from an EMBL/GenBank/DDBJ whole genome shotgun (WGS) entry which is preliminary data.</text>
</comment>
<sequence length="217" mass="23545">MAYSQNRASYPSWAYTAEDNGPTHWDSRPVLNVQPLSCVPPQQYSDATTSVEETNSSPAEGNPTPLYVGKPAMVFLPSHATNDEWKNIIAATKSGIALTGTAAMGKVGPTIGSVDIAESQEEYVFRVSLPGVARDETFKYECQPDGKVTIKGVTSTGEKTVKKHNMVFQMQSQNLCPPGEFSVSFQLPGPIDNQVTTVFGSDGTFEGVVKKRMPTYR</sequence>
<gene>
    <name evidence="1" type="ORF">M9H77_27707</name>
</gene>
<dbReference type="Proteomes" id="UP001060085">
    <property type="component" value="Linkage Group LG06"/>
</dbReference>
<keyword evidence="2" id="KW-1185">Reference proteome</keyword>
<proteinExistence type="predicted"/>
<dbReference type="EMBL" id="CM044706">
    <property type="protein sequence ID" value="KAI5658914.1"/>
    <property type="molecule type" value="Genomic_DNA"/>
</dbReference>